<accession>A0A5A8F5W9</accession>
<evidence type="ECO:0000313" key="2">
    <source>
        <dbReference type="EMBL" id="KAA0258510.1"/>
    </source>
</evidence>
<gene>
    <name evidence="2" type="ORF">FHQ18_04970</name>
</gene>
<comment type="caution">
    <text evidence="2">The sequence shown here is derived from an EMBL/GenBank/DDBJ whole genome shotgun (WGS) entry which is preliminary data.</text>
</comment>
<dbReference type="OrthoDB" id="9792522at2"/>
<dbReference type="SUPFAM" id="SSF89392">
    <property type="entry name" value="Prokaryotic lipoproteins and lipoprotein localization factors"/>
    <property type="match status" value="1"/>
</dbReference>
<dbReference type="Gene3D" id="2.50.20.10">
    <property type="entry name" value="Lipoprotein localisation LolA/LolB/LppX"/>
    <property type="match status" value="1"/>
</dbReference>
<name>A0A5A8F5W9_9BACT</name>
<dbReference type="PANTHER" id="PTHR35869:SF1">
    <property type="entry name" value="OUTER-MEMBRANE LIPOPROTEIN CARRIER PROTEIN"/>
    <property type="match status" value="1"/>
</dbReference>
<dbReference type="InterPro" id="IPR004564">
    <property type="entry name" value="OM_lipoprot_carrier_LolA-like"/>
</dbReference>
<dbReference type="AlphaFoldDB" id="A0A5A8F5W9"/>
<keyword evidence="1" id="KW-0732">Signal</keyword>
<proteinExistence type="predicted"/>
<evidence type="ECO:0000256" key="1">
    <source>
        <dbReference type="ARBA" id="ARBA00022729"/>
    </source>
</evidence>
<keyword evidence="3" id="KW-1185">Reference proteome</keyword>
<evidence type="ECO:0000313" key="3">
    <source>
        <dbReference type="Proteomes" id="UP000322876"/>
    </source>
</evidence>
<sequence>MKIIKILEILFFCLIMVFNVFSKDISIESVLESYSNIKTFQADFVQKTTIQGFGDDYYEGKVYLIRGEKLMWDYKKPYRQYYLFEKDKMEYYDSSAKQLIRQKISLEDNVVLQIIMDISTIGKNFKIISLDKDRVRLIPKSFINLKYIDLLLGDKFIKKIISEDGAGNITEIIFKNSKINELIEDKVFKPIVPLDTEIFNY</sequence>
<dbReference type="Pfam" id="PF03548">
    <property type="entry name" value="LolA"/>
    <property type="match status" value="1"/>
</dbReference>
<dbReference type="InterPro" id="IPR029046">
    <property type="entry name" value="LolA/LolB/LppX"/>
</dbReference>
<dbReference type="Proteomes" id="UP000322876">
    <property type="component" value="Unassembled WGS sequence"/>
</dbReference>
<reference evidence="2 3" key="1">
    <citation type="submission" date="2019-06" db="EMBL/GenBank/DDBJ databases">
        <title>Genomic insights into carbon and energy metabolism of Deferribacter autotrophicus revealed new metabolic traits in the phylum Deferribacteres.</title>
        <authorList>
            <person name="Slobodkin A.I."/>
            <person name="Slobodkina G.B."/>
            <person name="Allioux M."/>
            <person name="Alain K."/>
            <person name="Jebbar M."/>
            <person name="Shadrin V."/>
            <person name="Kublanov I.V."/>
            <person name="Toshchakov S.V."/>
            <person name="Bonch-Osmolovskaya E.A."/>
        </authorList>
    </citation>
    <scope>NUCLEOTIDE SEQUENCE [LARGE SCALE GENOMIC DNA]</scope>
    <source>
        <strain evidence="2 3">SL50</strain>
    </source>
</reference>
<protein>
    <submittedName>
        <fullName evidence="2">Outer membrane lipoprotein carrier protein LolA</fullName>
    </submittedName>
</protein>
<dbReference type="RefSeq" id="WP_149266066.1">
    <property type="nucleotide sequence ID" value="NZ_VFJB01000004.1"/>
</dbReference>
<keyword evidence="2" id="KW-0449">Lipoprotein</keyword>
<dbReference type="CDD" id="cd16325">
    <property type="entry name" value="LolA"/>
    <property type="match status" value="1"/>
</dbReference>
<organism evidence="2 3">
    <name type="scientific">Deferribacter autotrophicus</name>
    <dbReference type="NCBI Taxonomy" id="500465"/>
    <lineage>
        <taxon>Bacteria</taxon>
        <taxon>Pseudomonadati</taxon>
        <taxon>Deferribacterota</taxon>
        <taxon>Deferribacteres</taxon>
        <taxon>Deferribacterales</taxon>
        <taxon>Deferribacteraceae</taxon>
        <taxon>Deferribacter</taxon>
    </lineage>
</organism>
<dbReference type="EMBL" id="VFJB01000004">
    <property type="protein sequence ID" value="KAA0258510.1"/>
    <property type="molecule type" value="Genomic_DNA"/>
</dbReference>
<dbReference type="PANTHER" id="PTHR35869">
    <property type="entry name" value="OUTER-MEMBRANE LIPOPROTEIN CARRIER PROTEIN"/>
    <property type="match status" value="1"/>
</dbReference>